<gene>
    <name evidence="2" type="ORF">E4680_07800</name>
</gene>
<dbReference type="AlphaFoldDB" id="A0A4Z0F8C5"/>
<dbReference type="InterPro" id="IPR036147">
    <property type="entry name" value="Anti-sigma_E_RseA_N_sf"/>
</dbReference>
<dbReference type="GO" id="GO:0016989">
    <property type="term" value="F:sigma factor antagonist activity"/>
    <property type="evidence" value="ECO:0007669"/>
    <property type="project" value="InterPro"/>
</dbReference>
<feature type="domain" description="Anti sigma-E protein RseA N-terminal" evidence="1">
    <location>
        <begin position="27"/>
        <end position="101"/>
    </location>
</feature>
<comment type="caution">
    <text evidence="2">The sequence shown here is derived from an EMBL/GenBank/DDBJ whole genome shotgun (WGS) entry which is preliminary data.</text>
</comment>
<evidence type="ECO:0000313" key="3">
    <source>
        <dbReference type="Proteomes" id="UP000297890"/>
    </source>
</evidence>
<proteinExistence type="predicted"/>
<dbReference type="Gene3D" id="1.10.10.880">
    <property type="entry name" value="Anti sigma-E protein RseA, N-terminal domain"/>
    <property type="match status" value="1"/>
</dbReference>
<sequence>MNEKTTNASLKRQATEDSDLTLDFSAEISAWMDGELAGGRSRLVCRGVLADESCRAQWSRYHLIGDALRDNLPADVMVDIAPEVRARLDEDASASRRALPAIVRNPRMWGLAASLVVASVIVVGSWSGQELAPTGTRLAGNETTGVVNASSIEAVEQDIAQAELDDYFRNHNQALADTGEAGRMLPYLNVAEFTVEPVAASGP</sequence>
<dbReference type="InterPro" id="IPR005572">
    <property type="entry name" value="Anti-sigma_E_RseA_N"/>
</dbReference>
<dbReference type="PANTHER" id="PTHR38104">
    <property type="match status" value="1"/>
</dbReference>
<dbReference type="SUPFAM" id="SSF89069">
    <property type="entry name" value="N-terminal, cytoplasmic domain of anti-sigmaE factor RseA"/>
    <property type="match status" value="1"/>
</dbReference>
<keyword evidence="3" id="KW-1185">Reference proteome</keyword>
<dbReference type="InterPro" id="IPR052383">
    <property type="entry name" value="Anti-sigma-E_RseA-like"/>
</dbReference>
<dbReference type="EMBL" id="SRIO01000008">
    <property type="protein sequence ID" value="TFZ82599.1"/>
    <property type="molecule type" value="Genomic_DNA"/>
</dbReference>
<evidence type="ECO:0000259" key="1">
    <source>
        <dbReference type="Pfam" id="PF03872"/>
    </source>
</evidence>
<protein>
    <recommendedName>
        <fullName evidence="1">Anti sigma-E protein RseA N-terminal domain-containing protein</fullName>
    </recommendedName>
</protein>
<dbReference type="Pfam" id="PF03872">
    <property type="entry name" value="RseA_N"/>
    <property type="match status" value="1"/>
</dbReference>
<reference evidence="2 3" key="1">
    <citation type="journal article" date="2019" name="ISME J.">
        <title>Candidatus Macondimonas diazotrophica, a novel gammaproteobacterial genus dominating crude-oil-contaminated coastal sediments.</title>
        <authorList>
            <person name="Karthikeyan S."/>
            <person name="Konstantinidis K."/>
        </authorList>
    </citation>
    <scope>NUCLEOTIDE SEQUENCE [LARGE SCALE GENOMIC DNA]</scope>
    <source>
        <strain evidence="2 3">KTK01</strain>
    </source>
</reference>
<dbReference type="OrthoDB" id="5298512at2"/>
<accession>A0A4Z0F8C5</accession>
<dbReference type="Proteomes" id="UP000297890">
    <property type="component" value="Unassembled WGS sequence"/>
</dbReference>
<name>A0A4Z0F8C5_9GAMM</name>
<dbReference type="PANTHER" id="PTHR38104:SF1">
    <property type="entry name" value="ANTI-SIGMA-E FACTOR RSEA"/>
    <property type="match status" value="1"/>
</dbReference>
<dbReference type="CDD" id="cd16328">
    <property type="entry name" value="RseA_N"/>
    <property type="match status" value="1"/>
</dbReference>
<evidence type="ECO:0000313" key="2">
    <source>
        <dbReference type="EMBL" id="TFZ82599.1"/>
    </source>
</evidence>
<dbReference type="RefSeq" id="WP_135281845.1">
    <property type="nucleotide sequence ID" value="NZ_SRIO01000008.1"/>
</dbReference>
<organism evidence="2 3">
    <name type="scientific">Candidatus Macondimonas diazotrophica</name>
    <dbReference type="NCBI Taxonomy" id="2305248"/>
    <lineage>
        <taxon>Bacteria</taxon>
        <taxon>Pseudomonadati</taxon>
        <taxon>Pseudomonadota</taxon>
        <taxon>Gammaproteobacteria</taxon>
        <taxon>Chromatiales</taxon>
        <taxon>Ectothiorhodospiraceae</taxon>
        <taxon>Candidatus Macondimonas</taxon>
    </lineage>
</organism>